<accession>A0A9P4H1N6</accession>
<dbReference type="OrthoDB" id="3798190at2759"/>
<name>A0A9P4H1N6_9PLEO</name>
<gene>
    <name evidence="1" type="ORF">EK21DRAFT_28804</name>
</gene>
<feature type="non-terminal residue" evidence="1">
    <location>
        <position position="1"/>
    </location>
</feature>
<proteinExistence type="predicted"/>
<organism evidence="1 2">
    <name type="scientific">Setomelanomma holmii</name>
    <dbReference type="NCBI Taxonomy" id="210430"/>
    <lineage>
        <taxon>Eukaryota</taxon>
        <taxon>Fungi</taxon>
        <taxon>Dikarya</taxon>
        <taxon>Ascomycota</taxon>
        <taxon>Pezizomycotina</taxon>
        <taxon>Dothideomycetes</taxon>
        <taxon>Pleosporomycetidae</taxon>
        <taxon>Pleosporales</taxon>
        <taxon>Pleosporineae</taxon>
        <taxon>Phaeosphaeriaceae</taxon>
        <taxon>Setomelanomma</taxon>
    </lineage>
</organism>
<dbReference type="Proteomes" id="UP000799777">
    <property type="component" value="Unassembled WGS sequence"/>
</dbReference>
<reference evidence="1" key="1">
    <citation type="journal article" date="2020" name="Stud. Mycol.">
        <title>101 Dothideomycetes genomes: a test case for predicting lifestyles and emergence of pathogens.</title>
        <authorList>
            <person name="Haridas S."/>
            <person name="Albert R."/>
            <person name="Binder M."/>
            <person name="Bloem J."/>
            <person name="Labutti K."/>
            <person name="Salamov A."/>
            <person name="Andreopoulos B."/>
            <person name="Baker S."/>
            <person name="Barry K."/>
            <person name="Bills G."/>
            <person name="Bluhm B."/>
            <person name="Cannon C."/>
            <person name="Castanera R."/>
            <person name="Culley D."/>
            <person name="Daum C."/>
            <person name="Ezra D."/>
            <person name="Gonzalez J."/>
            <person name="Henrissat B."/>
            <person name="Kuo A."/>
            <person name="Liang C."/>
            <person name="Lipzen A."/>
            <person name="Lutzoni F."/>
            <person name="Magnuson J."/>
            <person name="Mondo S."/>
            <person name="Nolan M."/>
            <person name="Ohm R."/>
            <person name="Pangilinan J."/>
            <person name="Park H.-J."/>
            <person name="Ramirez L."/>
            <person name="Alfaro M."/>
            <person name="Sun H."/>
            <person name="Tritt A."/>
            <person name="Yoshinaga Y."/>
            <person name="Zwiers L.-H."/>
            <person name="Turgeon B."/>
            <person name="Goodwin S."/>
            <person name="Spatafora J."/>
            <person name="Crous P."/>
            <person name="Grigoriev I."/>
        </authorList>
    </citation>
    <scope>NUCLEOTIDE SEQUENCE</scope>
    <source>
        <strain evidence="1">CBS 110217</strain>
    </source>
</reference>
<evidence type="ECO:0000313" key="1">
    <source>
        <dbReference type="EMBL" id="KAF2026231.1"/>
    </source>
</evidence>
<keyword evidence="2" id="KW-1185">Reference proteome</keyword>
<feature type="non-terminal residue" evidence="1">
    <location>
        <position position="107"/>
    </location>
</feature>
<comment type="caution">
    <text evidence="1">The sequence shown here is derived from an EMBL/GenBank/DDBJ whole genome shotgun (WGS) entry which is preliminary data.</text>
</comment>
<protein>
    <submittedName>
        <fullName evidence="1">Uncharacterized protein</fullName>
    </submittedName>
</protein>
<sequence length="107" mass="12420">TNEHFRFMDLPMELRLVVYDFLAVETQHHYIEMSWYECNEARREVMIEETDLGSPKPSITIVHKSIAGLAIMRTCKLINAEAETSLRPRLTTLRTKPIRIICNSTAL</sequence>
<evidence type="ECO:0000313" key="2">
    <source>
        <dbReference type="Proteomes" id="UP000799777"/>
    </source>
</evidence>
<dbReference type="AlphaFoldDB" id="A0A9P4H1N6"/>
<dbReference type="EMBL" id="ML978247">
    <property type="protein sequence ID" value="KAF2026231.1"/>
    <property type="molecule type" value="Genomic_DNA"/>
</dbReference>